<evidence type="ECO:0000313" key="3">
    <source>
        <dbReference type="EMBL" id="KAL3790211.1"/>
    </source>
</evidence>
<feature type="compositionally biased region" description="Low complexity" evidence="1">
    <location>
        <begin position="463"/>
        <end position="484"/>
    </location>
</feature>
<comment type="caution">
    <text evidence="3">The sequence shown here is derived from an EMBL/GenBank/DDBJ whole genome shotgun (WGS) entry which is preliminary data.</text>
</comment>
<accession>A0ABD3PR75</accession>
<feature type="signal peptide" evidence="2">
    <location>
        <begin position="1"/>
        <end position="18"/>
    </location>
</feature>
<gene>
    <name evidence="3" type="ORF">HJC23_005583</name>
</gene>
<dbReference type="EMBL" id="JABMIG020000131">
    <property type="protein sequence ID" value="KAL3790211.1"/>
    <property type="molecule type" value="Genomic_DNA"/>
</dbReference>
<keyword evidence="4" id="KW-1185">Reference proteome</keyword>
<dbReference type="AlphaFoldDB" id="A0ABD3PR75"/>
<feature type="compositionally biased region" description="Polar residues" evidence="1">
    <location>
        <begin position="444"/>
        <end position="454"/>
    </location>
</feature>
<keyword evidence="2" id="KW-0732">Signal</keyword>
<reference evidence="3 4" key="1">
    <citation type="journal article" date="2020" name="G3 (Bethesda)">
        <title>Improved Reference Genome for Cyclotella cryptica CCMP332, a Model for Cell Wall Morphogenesis, Salinity Adaptation, and Lipid Production in Diatoms (Bacillariophyta).</title>
        <authorList>
            <person name="Roberts W.R."/>
            <person name="Downey K.M."/>
            <person name="Ruck E.C."/>
            <person name="Traller J.C."/>
            <person name="Alverson A.J."/>
        </authorList>
    </citation>
    <scope>NUCLEOTIDE SEQUENCE [LARGE SCALE GENOMIC DNA]</scope>
    <source>
        <strain evidence="3 4">CCMP332</strain>
    </source>
</reference>
<evidence type="ECO:0008006" key="5">
    <source>
        <dbReference type="Google" id="ProtNLM"/>
    </source>
</evidence>
<feature type="region of interest" description="Disordered" evidence="1">
    <location>
        <begin position="444"/>
        <end position="486"/>
    </location>
</feature>
<name>A0ABD3PR75_9STRA</name>
<feature type="chain" id="PRO_5044882261" description="Fe2OG dioxygenase domain-containing protein" evidence="2">
    <location>
        <begin position="19"/>
        <end position="506"/>
    </location>
</feature>
<dbReference type="PANTHER" id="PTHR40855:SF1">
    <property type="entry name" value="CLAVAMINATE SYNTHASE-LIKE PROTEIN"/>
    <property type="match status" value="1"/>
</dbReference>
<dbReference type="Proteomes" id="UP001516023">
    <property type="component" value="Unassembled WGS sequence"/>
</dbReference>
<evidence type="ECO:0000256" key="1">
    <source>
        <dbReference type="SAM" id="MobiDB-lite"/>
    </source>
</evidence>
<organism evidence="3 4">
    <name type="scientific">Cyclotella cryptica</name>
    <dbReference type="NCBI Taxonomy" id="29204"/>
    <lineage>
        <taxon>Eukaryota</taxon>
        <taxon>Sar</taxon>
        <taxon>Stramenopiles</taxon>
        <taxon>Ochrophyta</taxon>
        <taxon>Bacillariophyta</taxon>
        <taxon>Coscinodiscophyceae</taxon>
        <taxon>Thalassiosirophycidae</taxon>
        <taxon>Stephanodiscales</taxon>
        <taxon>Stephanodiscaceae</taxon>
        <taxon>Cyclotella</taxon>
    </lineage>
</organism>
<sequence>MKLASLQLLLTPASIVLCAVSPDEKVWEPPRLDYRDLVSATGHDSLVNDAERTIHDALLTGNGILSITKAIPRSEKADLYDAMIHCAMSPETAKEIIYPDGTKRVTWAASSSGSVNKCEELSKVADPVRKQVGEVMSHLALLIEASLTKMGRAPFFPAASTGAGLEGYSLHELFSRGEQLDHFHVYSNAETSYSNKAELKTIDWHTDYGFALAFLPGHILSQDSASAQKYTPSKGFFIQLPDGSAQEVTFTEEDDVVIMLGDGVAHIKNAIEDHQDFNLRAVPHAFVMPDSQDALRMWYGRMMLFPLDAIHSTLHQTFGAIQKSLNADPSYHLSSKQEGLTGYPLGCSSPQALSPRLLADETMDCESDQFMCWHTCFNNTEELSPEGCASKNLELACVNTVNGTLWDGINHCSACEPTCFSAAEGARTDGVAESAANVTNEVAESAANATNAPSITPEADEVTSPTSSETAETTSTTMPTSSSAGTCNGQQSFAVVIAISMLLLVV</sequence>
<dbReference type="PANTHER" id="PTHR40855">
    <property type="entry name" value="DIOX_N DOMAIN-CONTAINING PROTEIN"/>
    <property type="match status" value="1"/>
</dbReference>
<evidence type="ECO:0000313" key="4">
    <source>
        <dbReference type="Proteomes" id="UP001516023"/>
    </source>
</evidence>
<evidence type="ECO:0000256" key="2">
    <source>
        <dbReference type="SAM" id="SignalP"/>
    </source>
</evidence>
<protein>
    <recommendedName>
        <fullName evidence="5">Fe2OG dioxygenase domain-containing protein</fullName>
    </recommendedName>
</protein>
<proteinExistence type="predicted"/>